<dbReference type="CDD" id="cd00321">
    <property type="entry name" value="SO_family_Moco"/>
    <property type="match status" value="1"/>
</dbReference>
<organism evidence="3 4">
    <name type="scientific">Nocardioides lentus</name>
    <dbReference type="NCBI Taxonomy" id="338077"/>
    <lineage>
        <taxon>Bacteria</taxon>
        <taxon>Bacillati</taxon>
        <taxon>Actinomycetota</taxon>
        <taxon>Actinomycetes</taxon>
        <taxon>Propionibacteriales</taxon>
        <taxon>Nocardioidaceae</taxon>
        <taxon>Nocardioides</taxon>
    </lineage>
</organism>
<keyword evidence="1" id="KW-1133">Transmembrane helix</keyword>
<keyword evidence="1" id="KW-0472">Membrane</keyword>
<gene>
    <name evidence="3" type="ORF">GCM10009737_32130</name>
</gene>
<evidence type="ECO:0000313" key="3">
    <source>
        <dbReference type="EMBL" id="GAA1927862.1"/>
    </source>
</evidence>
<dbReference type="Gene3D" id="3.90.420.10">
    <property type="entry name" value="Oxidoreductase, molybdopterin-binding domain"/>
    <property type="match status" value="1"/>
</dbReference>
<dbReference type="Proteomes" id="UP001501612">
    <property type="component" value="Unassembled WGS sequence"/>
</dbReference>
<evidence type="ECO:0000259" key="2">
    <source>
        <dbReference type="Pfam" id="PF00174"/>
    </source>
</evidence>
<dbReference type="PRINTS" id="PR00407">
    <property type="entry name" value="EUMOPTERIN"/>
</dbReference>
<dbReference type="EMBL" id="BAAAMY010000009">
    <property type="protein sequence ID" value="GAA1927862.1"/>
    <property type="molecule type" value="Genomic_DNA"/>
</dbReference>
<sequence>MATGVPIRPPTSADFGSRLHSPAVAARVGTWLGITFGLAFVTGLISHWAQVPDPLVPFPTRPVWGYRVTQGLHVISGTAAIPLLLVKLWTVYPRLFARVVAWPPRAAVVHALERLSILVLVGAGIFQLSTGLMNSTQWYPWDFSFRSTHYAVAWVAIGALVLHIGLKLPVIRGAYARDVEDDDPAHPPSGTQAREGSLSRRGLLRSTWVASAVAVLATAGATVPWLRQVSVLGVRTGDGPQGVPINRTARAAGVAADATGPSYRLLLVNGGTERELTRDDLLAMTQRTEALPIACVEGWSATGTWTGVRMRDLLDLVDAPAGADVGVYSLQTQGAFATTRLPGNFADDPLTLLALGLDGEALALDHGFPCRVIAPNRPGVLQTKWVTRLEVLA</sequence>
<protein>
    <submittedName>
        <fullName evidence="3">Molybdopterin-dependent oxidoreductase</fullName>
    </submittedName>
</protein>
<reference evidence="4" key="1">
    <citation type="journal article" date="2019" name="Int. J. Syst. Evol. Microbiol.">
        <title>The Global Catalogue of Microorganisms (GCM) 10K type strain sequencing project: providing services to taxonomists for standard genome sequencing and annotation.</title>
        <authorList>
            <consortium name="The Broad Institute Genomics Platform"/>
            <consortium name="The Broad Institute Genome Sequencing Center for Infectious Disease"/>
            <person name="Wu L."/>
            <person name="Ma J."/>
        </authorList>
    </citation>
    <scope>NUCLEOTIDE SEQUENCE [LARGE SCALE GENOMIC DNA]</scope>
    <source>
        <strain evidence="4">JCM 14046</strain>
    </source>
</reference>
<feature type="transmembrane region" description="Helical" evidence="1">
    <location>
        <begin position="111"/>
        <end position="129"/>
    </location>
</feature>
<dbReference type="SUPFAM" id="SSF56524">
    <property type="entry name" value="Oxidoreductase molybdopterin-binding domain"/>
    <property type="match status" value="1"/>
</dbReference>
<keyword evidence="4" id="KW-1185">Reference proteome</keyword>
<feature type="transmembrane region" description="Helical" evidence="1">
    <location>
        <begin position="28"/>
        <end position="50"/>
    </location>
</feature>
<dbReference type="InterPro" id="IPR036374">
    <property type="entry name" value="OxRdtase_Mopterin-bd_sf"/>
</dbReference>
<dbReference type="Pfam" id="PF00174">
    <property type="entry name" value="Oxidored_molyb"/>
    <property type="match status" value="1"/>
</dbReference>
<evidence type="ECO:0000256" key="1">
    <source>
        <dbReference type="SAM" id="Phobius"/>
    </source>
</evidence>
<dbReference type="InterPro" id="IPR000572">
    <property type="entry name" value="OxRdtase_Mopterin-bd_dom"/>
</dbReference>
<evidence type="ECO:0000313" key="4">
    <source>
        <dbReference type="Proteomes" id="UP001501612"/>
    </source>
</evidence>
<feature type="domain" description="Oxidoreductase molybdopterin-binding" evidence="2">
    <location>
        <begin position="268"/>
        <end position="392"/>
    </location>
</feature>
<proteinExistence type="predicted"/>
<feature type="transmembrane region" description="Helical" evidence="1">
    <location>
        <begin position="70"/>
        <end position="90"/>
    </location>
</feature>
<name>A0ABP5B291_9ACTN</name>
<keyword evidence="1" id="KW-0812">Transmembrane</keyword>
<comment type="caution">
    <text evidence="3">The sequence shown here is derived from an EMBL/GenBank/DDBJ whole genome shotgun (WGS) entry which is preliminary data.</text>
</comment>
<dbReference type="SUPFAM" id="SSF81342">
    <property type="entry name" value="Transmembrane di-heme cytochromes"/>
    <property type="match status" value="1"/>
</dbReference>
<accession>A0ABP5B291</accession>
<dbReference type="PANTHER" id="PTHR43032:SF2">
    <property type="entry name" value="BLL0505 PROTEIN"/>
    <property type="match status" value="1"/>
</dbReference>
<feature type="transmembrane region" description="Helical" evidence="1">
    <location>
        <begin position="207"/>
        <end position="226"/>
    </location>
</feature>
<dbReference type="InterPro" id="IPR016174">
    <property type="entry name" value="Di-haem_cyt_TM"/>
</dbReference>
<feature type="transmembrane region" description="Helical" evidence="1">
    <location>
        <begin position="149"/>
        <end position="168"/>
    </location>
</feature>
<dbReference type="InterPro" id="IPR008335">
    <property type="entry name" value="Mopterin_OxRdtase_euk"/>
</dbReference>
<dbReference type="PANTHER" id="PTHR43032">
    <property type="entry name" value="PROTEIN-METHIONINE-SULFOXIDE REDUCTASE"/>
    <property type="match status" value="1"/>
</dbReference>